<evidence type="ECO:0000256" key="2">
    <source>
        <dbReference type="SAM" id="Phobius"/>
    </source>
</evidence>
<reference evidence="3" key="1">
    <citation type="submission" date="2019-08" db="EMBL/GenBank/DDBJ databases">
        <title>The improved chromosome-level genome for the pearl oyster Pinctada fucata martensii using PacBio sequencing and Hi-C.</title>
        <authorList>
            <person name="Zheng Z."/>
        </authorList>
    </citation>
    <scope>NUCLEOTIDE SEQUENCE</scope>
    <source>
        <strain evidence="3">ZZ-2019</strain>
        <tissue evidence="3">Adductor muscle</tissue>
    </source>
</reference>
<feature type="transmembrane region" description="Helical" evidence="2">
    <location>
        <begin position="803"/>
        <end position="821"/>
    </location>
</feature>
<feature type="transmembrane region" description="Helical" evidence="2">
    <location>
        <begin position="770"/>
        <end position="791"/>
    </location>
</feature>
<evidence type="ECO:0000313" key="4">
    <source>
        <dbReference type="Proteomes" id="UP001186944"/>
    </source>
</evidence>
<accession>A0AA88YH82</accession>
<feature type="transmembrane region" description="Helical" evidence="2">
    <location>
        <begin position="591"/>
        <end position="616"/>
    </location>
</feature>
<keyword evidence="2" id="KW-0472">Membrane</keyword>
<feature type="region of interest" description="Disordered" evidence="1">
    <location>
        <begin position="834"/>
        <end position="866"/>
    </location>
</feature>
<proteinExistence type="predicted"/>
<comment type="caution">
    <text evidence="3">The sequence shown here is derived from an EMBL/GenBank/DDBJ whole genome shotgun (WGS) entry which is preliminary data.</text>
</comment>
<keyword evidence="4" id="KW-1185">Reference proteome</keyword>
<evidence type="ECO:0000313" key="3">
    <source>
        <dbReference type="EMBL" id="KAK3101651.1"/>
    </source>
</evidence>
<feature type="transmembrane region" description="Helical" evidence="2">
    <location>
        <begin position="180"/>
        <end position="204"/>
    </location>
</feature>
<name>A0AA88YH82_PINIB</name>
<keyword evidence="2" id="KW-0812">Transmembrane</keyword>
<dbReference type="AlphaFoldDB" id="A0AA88YH82"/>
<protein>
    <submittedName>
        <fullName evidence="3">Uncharacterized protein</fullName>
    </submittedName>
</protein>
<dbReference type="EMBL" id="VSWD01000005">
    <property type="protein sequence ID" value="KAK3101651.1"/>
    <property type="molecule type" value="Genomic_DNA"/>
</dbReference>
<sequence length="889" mass="102664">MYVITRGVRLTFREDRWTGPVFSKEVWTGPVMESRRHSDNGTMLYQPLQWIRTKGKGGTELLILKRKLLKTISVSTATFGIKIDDVIVNVTDKPRGCLSKLNGQEYETLVRDFLLHNFRGPKERRGIVNGKKEKEASLGENERICNMRLNPHNIDHLTSYYECCQLRDEEIKCKKLVIEFLLSILVVCLNLFEFIALMFAPMVIPKSYFKEKFRTYVYEHYLKVPVSILAKKDSIRHPEKETDYTVSVSKMCPDVMPKFGNTLNKMKEGSIYKLQLSKIEFYVKSGQLVTKSKSPISLLNSMYESLVLCKIRKKTSVMKCCKANMFGGKRCVCNRVQLTWYQCLRGLMNLLFMLMLCLPWVARTMVIYNYEREDITTNNTYQRTGWIIQSSYRLSYVSPLHVAFLICYIFLLCEGVLLGYISKHVTRMLRMVIRKCFQDMKNTSRAHVIGWFFRLLLKPLTHFGLCGMFILPFHFVVVTPFALVVMTMYFLPTFNIVMRLILYSLFHSVLKSNLKIVKYRQGTTYCQFLFSFFDFEYLLGREYLMKENSVPKIKSRVIQIPVAVISLVCVLSFTLLAMEFLVFFFEYIMLTMIGIILNATFAMEYVSILVMVIVYGKECFSGVTQKYSSFNSDIHEFVLDKLRKEMKVIAAQDEAEQNNTAFVLPLPSMASSNLNILIEDEISIDDEPLKKEVAQNSKSIDDFVREKDGNMSSEPTFVVKDGIPKWKTRQLIFFLDRKDTTCITEKFFFQTVNMPHSGGPGNLPSNVISALAQFLVTLVFLLFVILIVMIFGSQYNVSDLNQIIATLLTGFLPLLIADLTVDKMEEVLDGEMKEADEKIKESGSEEDISKNDERVDCDKENGDKNDDHVNDIDLVININRHSHKVFHVV</sequence>
<dbReference type="Proteomes" id="UP001186944">
    <property type="component" value="Unassembled WGS sequence"/>
</dbReference>
<feature type="transmembrane region" description="Helical" evidence="2">
    <location>
        <begin position="344"/>
        <end position="362"/>
    </location>
</feature>
<gene>
    <name evidence="3" type="ORF">FSP39_005206</name>
</gene>
<feature type="transmembrane region" description="Helical" evidence="2">
    <location>
        <begin position="400"/>
        <end position="421"/>
    </location>
</feature>
<keyword evidence="2" id="KW-1133">Transmembrane helix</keyword>
<feature type="transmembrane region" description="Helical" evidence="2">
    <location>
        <begin position="562"/>
        <end position="585"/>
    </location>
</feature>
<organism evidence="3 4">
    <name type="scientific">Pinctada imbricata</name>
    <name type="common">Atlantic pearl-oyster</name>
    <name type="synonym">Pinctada martensii</name>
    <dbReference type="NCBI Taxonomy" id="66713"/>
    <lineage>
        <taxon>Eukaryota</taxon>
        <taxon>Metazoa</taxon>
        <taxon>Spiralia</taxon>
        <taxon>Lophotrochozoa</taxon>
        <taxon>Mollusca</taxon>
        <taxon>Bivalvia</taxon>
        <taxon>Autobranchia</taxon>
        <taxon>Pteriomorphia</taxon>
        <taxon>Pterioida</taxon>
        <taxon>Pterioidea</taxon>
        <taxon>Pteriidae</taxon>
        <taxon>Pinctada</taxon>
    </lineage>
</organism>
<feature type="transmembrane region" description="Helical" evidence="2">
    <location>
        <begin position="489"/>
        <end position="510"/>
    </location>
</feature>
<evidence type="ECO:0000256" key="1">
    <source>
        <dbReference type="SAM" id="MobiDB-lite"/>
    </source>
</evidence>